<keyword evidence="3" id="KW-0862">Zinc</keyword>
<dbReference type="Pfam" id="PF05485">
    <property type="entry name" value="THAP"/>
    <property type="match status" value="1"/>
</dbReference>
<dbReference type="EMBL" id="CAKXAJ010010827">
    <property type="protein sequence ID" value="CAH2211577.1"/>
    <property type="molecule type" value="Genomic_DNA"/>
</dbReference>
<comment type="caution">
    <text evidence="7">The sequence shown here is derived from an EMBL/GenBank/DDBJ whole genome shotgun (WGS) entry which is preliminary data.</text>
</comment>
<reference evidence="7" key="1">
    <citation type="submission" date="2022-03" db="EMBL/GenBank/DDBJ databases">
        <authorList>
            <person name="Lindestad O."/>
        </authorList>
    </citation>
    <scope>NUCLEOTIDE SEQUENCE</scope>
</reference>
<evidence type="ECO:0000256" key="3">
    <source>
        <dbReference type="ARBA" id="ARBA00022833"/>
    </source>
</evidence>
<dbReference type="Proteomes" id="UP000838756">
    <property type="component" value="Unassembled WGS sequence"/>
</dbReference>
<dbReference type="GO" id="GO:0008270">
    <property type="term" value="F:zinc ion binding"/>
    <property type="evidence" value="ECO:0007669"/>
    <property type="project" value="UniProtKB-KW"/>
</dbReference>
<keyword evidence="2 5" id="KW-0863">Zinc-finger</keyword>
<dbReference type="SUPFAM" id="SSF57716">
    <property type="entry name" value="Glucocorticoid receptor-like (DNA-binding domain)"/>
    <property type="match status" value="1"/>
</dbReference>
<dbReference type="GO" id="GO:0003677">
    <property type="term" value="F:DNA binding"/>
    <property type="evidence" value="ECO:0007669"/>
    <property type="project" value="UniProtKB-UniRule"/>
</dbReference>
<keyword evidence="4 5" id="KW-0238">DNA-binding</keyword>
<accession>A0A8S4QJN8</accession>
<evidence type="ECO:0000313" key="8">
    <source>
        <dbReference type="Proteomes" id="UP000838756"/>
    </source>
</evidence>
<protein>
    <submittedName>
        <fullName evidence="7">Jg27620 protein</fullName>
    </submittedName>
</protein>
<evidence type="ECO:0000256" key="5">
    <source>
        <dbReference type="PROSITE-ProRule" id="PRU00309"/>
    </source>
</evidence>
<proteinExistence type="predicted"/>
<sequence>MPGSSQRFPTIRWLRKSWLVSMGMEESNLPLCASVCSLHFQKDNFDVTAEGEPKLRWNSVPSVFKVKRNIASAAPLFISPGQFCVICLDVESKLVPLGKDLSKAYSYVTGIPNGDYGQNLLLEAEAYT</sequence>
<name>A0A8S4QJN8_9NEOP</name>
<evidence type="ECO:0000256" key="1">
    <source>
        <dbReference type="ARBA" id="ARBA00022723"/>
    </source>
</evidence>
<dbReference type="OrthoDB" id="5982876at2759"/>
<dbReference type="InterPro" id="IPR006612">
    <property type="entry name" value="THAP_Znf"/>
</dbReference>
<keyword evidence="8" id="KW-1185">Reference proteome</keyword>
<dbReference type="PROSITE" id="PS50950">
    <property type="entry name" value="ZF_THAP"/>
    <property type="match status" value="1"/>
</dbReference>
<gene>
    <name evidence="7" type="primary">jg27620</name>
    <name evidence="7" type="ORF">PAEG_LOCUS3382</name>
</gene>
<organism evidence="7 8">
    <name type="scientific">Pararge aegeria aegeria</name>
    <dbReference type="NCBI Taxonomy" id="348720"/>
    <lineage>
        <taxon>Eukaryota</taxon>
        <taxon>Metazoa</taxon>
        <taxon>Ecdysozoa</taxon>
        <taxon>Arthropoda</taxon>
        <taxon>Hexapoda</taxon>
        <taxon>Insecta</taxon>
        <taxon>Pterygota</taxon>
        <taxon>Neoptera</taxon>
        <taxon>Endopterygota</taxon>
        <taxon>Lepidoptera</taxon>
        <taxon>Glossata</taxon>
        <taxon>Ditrysia</taxon>
        <taxon>Papilionoidea</taxon>
        <taxon>Nymphalidae</taxon>
        <taxon>Satyrinae</taxon>
        <taxon>Satyrini</taxon>
        <taxon>Parargina</taxon>
        <taxon>Pararge</taxon>
    </lineage>
</organism>
<evidence type="ECO:0000256" key="2">
    <source>
        <dbReference type="ARBA" id="ARBA00022771"/>
    </source>
</evidence>
<evidence type="ECO:0000313" key="7">
    <source>
        <dbReference type="EMBL" id="CAH2211577.1"/>
    </source>
</evidence>
<evidence type="ECO:0000259" key="6">
    <source>
        <dbReference type="PROSITE" id="PS50950"/>
    </source>
</evidence>
<keyword evidence="1" id="KW-0479">Metal-binding</keyword>
<feature type="domain" description="THAP-type" evidence="6">
    <location>
        <begin position="1"/>
        <end position="64"/>
    </location>
</feature>
<dbReference type="AlphaFoldDB" id="A0A8S4QJN8"/>
<evidence type="ECO:0000256" key="4">
    <source>
        <dbReference type="ARBA" id="ARBA00023125"/>
    </source>
</evidence>